<dbReference type="EMBL" id="CAJFCV020000005">
    <property type="protein sequence ID" value="CAG9121519.1"/>
    <property type="molecule type" value="Genomic_DNA"/>
</dbReference>
<feature type="chain" id="PRO_5036204552" evidence="1">
    <location>
        <begin position="22"/>
        <end position="202"/>
    </location>
</feature>
<feature type="signal peptide" evidence="1">
    <location>
        <begin position="1"/>
        <end position="21"/>
    </location>
</feature>
<comment type="caution">
    <text evidence="2">The sequence shown here is derived from an EMBL/GenBank/DDBJ whole genome shotgun (WGS) entry which is preliminary data.</text>
</comment>
<sequence>MTNTILYLYVYFLLYCSVTKAEDNQETFEEFAEDNDGDLPPTLTIYEGSRCSGKVLATGYCDGCFGWGGVYRELSFRFHGNGSHFIRMHKGETCAQTRAVVFSLPKHDDISIRDDTPPTLTIYDGPGCKGKILGSGYCDACFSWEGTNHTGLSFKTYGVFDHYLRLYIGKNCTGRVYFRAHHPDNVCGTLSREWGNSARCWL</sequence>
<gene>
    <name evidence="2" type="ORF">BXYJ_LOCUS11040</name>
</gene>
<accession>A0A7I8XK46</accession>
<proteinExistence type="predicted"/>
<protein>
    <submittedName>
        <fullName evidence="2">(pine wood nematode) hypothetical protein</fullName>
    </submittedName>
</protein>
<dbReference type="Proteomes" id="UP000582659">
    <property type="component" value="Unassembled WGS sequence"/>
</dbReference>
<reference evidence="2" key="1">
    <citation type="submission" date="2020-09" db="EMBL/GenBank/DDBJ databases">
        <authorList>
            <person name="Kikuchi T."/>
        </authorList>
    </citation>
    <scope>NUCLEOTIDE SEQUENCE</scope>
    <source>
        <strain evidence="2">Ka4C1</strain>
    </source>
</reference>
<dbReference type="Proteomes" id="UP000659654">
    <property type="component" value="Unassembled WGS sequence"/>
</dbReference>
<organism evidence="2 3">
    <name type="scientific">Bursaphelenchus xylophilus</name>
    <name type="common">Pinewood nematode worm</name>
    <name type="synonym">Aphelenchoides xylophilus</name>
    <dbReference type="NCBI Taxonomy" id="6326"/>
    <lineage>
        <taxon>Eukaryota</taxon>
        <taxon>Metazoa</taxon>
        <taxon>Ecdysozoa</taxon>
        <taxon>Nematoda</taxon>
        <taxon>Chromadorea</taxon>
        <taxon>Rhabditida</taxon>
        <taxon>Tylenchina</taxon>
        <taxon>Tylenchomorpha</taxon>
        <taxon>Aphelenchoidea</taxon>
        <taxon>Aphelenchoididae</taxon>
        <taxon>Bursaphelenchus</taxon>
    </lineage>
</organism>
<evidence type="ECO:0000313" key="3">
    <source>
        <dbReference type="Proteomes" id="UP000659654"/>
    </source>
</evidence>
<evidence type="ECO:0000313" key="2">
    <source>
        <dbReference type="EMBL" id="CAD5230544.1"/>
    </source>
</evidence>
<dbReference type="EMBL" id="CAJFDI010000005">
    <property type="protein sequence ID" value="CAD5230544.1"/>
    <property type="molecule type" value="Genomic_DNA"/>
</dbReference>
<dbReference type="AlphaFoldDB" id="A0A7I8XK46"/>
<keyword evidence="1" id="KW-0732">Signal</keyword>
<name>A0A7I8XK46_BURXY</name>
<keyword evidence="3" id="KW-1185">Reference proteome</keyword>
<evidence type="ECO:0000256" key="1">
    <source>
        <dbReference type="SAM" id="SignalP"/>
    </source>
</evidence>